<keyword evidence="6 11" id="KW-0067">ATP-binding</keyword>
<keyword evidence="7" id="KW-0408">Iron</keyword>
<comment type="caution">
    <text evidence="11">The sequence shown here is derived from an EMBL/GenBank/DDBJ whole genome shotgun (WGS) entry which is preliminary data.</text>
</comment>
<evidence type="ECO:0000256" key="1">
    <source>
        <dbReference type="ARBA" id="ARBA00004202"/>
    </source>
</evidence>
<keyword evidence="5" id="KW-0547">Nucleotide-binding</keyword>
<proteinExistence type="predicted"/>
<evidence type="ECO:0000313" key="12">
    <source>
        <dbReference type="Proteomes" id="UP001230317"/>
    </source>
</evidence>
<dbReference type="RefSeq" id="WP_284641854.1">
    <property type="nucleotide sequence ID" value="NZ_JASNVR010000008.1"/>
</dbReference>
<dbReference type="InterPro" id="IPR003593">
    <property type="entry name" value="AAA+_ATPase"/>
</dbReference>
<comment type="subcellular location">
    <subcellularLocation>
        <location evidence="1">Cell membrane</location>
        <topology evidence="1">Peripheral membrane protein</topology>
    </subcellularLocation>
</comment>
<evidence type="ECO:0000256" key="8">
    <source>
        <dbReference type="ARBA" id="ARBA00023065"/>
    </source>
</evidence>
<dbReference type="GO" id="GO:0005886">
    <property type="term" value="C:plasma membrane"/>
    <property type="evidence" value="ECO:0007669"/>
    <property type="project" value="UniProtKB-SubCell"/>
</dbReference>
<evidence type="ECO:0000256" key="5">
    <source>
        <dbReference type="ARBA" id="ARBA00022741"/>
    </source>
</evidence>
<dbReference type="SUPFAM" id="SSF52540">
    <property type="entry name" value="P-loop containing nucleoside triphosphate hydrolases"/>
    <property type="match status" value="1"/>
</dbReference>
<dbReference type="Pfam" id="PF00005">
    <property type="entry name" value="ABC_tran"/>
    <property type="match status" value="1"/>
</dbReference>
<evidence type="ECO:0000259" key="10">
    <source>
        <dbReference type="PROSITE" id="PS50893"/>
    </source>
</evidence>
<keyword evidence="8" id="KW-0406">Ion transport</keyword>
<dbReference type="PROSITE" id="PS50893">
    <property type="entry name" value="ABC_TRANSPORTER_2"/>
    <property type="match status" value="1"/>
</dbReference>
<evidence type="ECO:0000256" key="2">
    <source>
        <dbReference type="ARBA" id="ARBA00022448"/>
    </source>
</evidence>
<dbReference type="InterPro" id="IPR003439">
    <property type="entry name" value="ABC_transporter-like_ATP-bd"/>
</dbReference>
<evidence type="ECO:0000256" key="6">
    <source>
        <dbReference type="ARBA" id="ARBA00022840"/>
    </source>
</evidence>
<evidence type="ECO:0000256" key="4">
    <source>
        <dbReference type="ARBA" id="ARBA00022496"/>
    </source>
</evidence>
<dbReference type="FunFam" id="3.40.50.300:FF:000134">
    <property type="entry name" value="Iron-enterobactin ABC transporter ATP-binding protein"/>
    <property type="match status" value="1"/>
</dbReference>
<dbReference type="Gene3D" id="3.40.50.300">
    <property type="entry name" value="P-loop containing nucleotide triphosphate hydrolases"/>
    <property type="match status" value="1"/>
</dbReference>
<dbReference type="EMBL" id="JASNVU010000004">
    <property type="protein sequence ID" value="MDK4334576.1"/>
    <property type="molecule type" value="Genomic_DNA"/>
</dbReference>
<dbReference type="SMART" id="SM00382">
    <property type="entry name" value="AAA"/>
    <property type="match status" value="1"/>
</dbReference>
<name>A0AAP4BWU8_9CORY</name>
<dbReference type="PROSITE" id="PS00211">
    <property type="entry name" value="ABC_TRANSPORTER_1"/>
    <property type="match status" value="1"/>
</dbReference>
<feature type="domain" description="ABC transporter" evidence="10">
    <location>
        <begin position="3"/>
        <end position="238"/>
    </location>
</feature>
<dbReference type="InterPro" id="IPR017871">
    <property type="entry name" value="ABC_transporter-like_CS"/>
</dbReference>
<dbReference type="GO" id="GO:0006826">
    <property type="term" value="P:iron ion transport"/>
    <property type="evidence" value="ECO:0007669"/>
    <property type="project" value="UniProtKB-KW"/>
</dbReference>
<keyword evidence="4" id="KW-0410">Iron transport</keyword>
<dbReference type="Proteomes" id="UP001230317">
    <property type="component" value="Unassembled WGS sequence"/>
</dbReference>
<dbReference type="GO" id="GO:0016887">
    <property type="term" value="F:ATP hydrolysis activity"/>
    <property type="evidence" value="ECO:0007669"/>
    <property type="project" value="InterPro"/>
</dbReference>
<keyword evidence="9" id="KW-0472">Membrane</keyword>
<dbReference type="PANTHER" id="PTHR42771">
    <property type="entry name" value="IRON(3+)-HYDROXAMATE IMPORT ATP-BINDING PROTEIN FHUC"/>
    <property type="match status" value="1"/>
</dbReference>
<keyword evidence="2" id="KW-0813">Transport</keyword>
<accession>A0AAP4BWU8</accession>
<protein>
    <submittedName>
        <fullName evidence="11">ABC transporter ATP-binding protein</fullName>
    </submittedName>
</protein>
<reference evidence="11" key="1">
    <citation type="submission" date="2023-05" db="EMBL/GenBank/DDBJ databases">
        <title>Metabolic capabilities are highly conserved among human nasal-associated Corynebacterium species in pangenomic analyses.</title>
        <authorList>
            <person name="Tran T.H."/>
            <person name="Roberts A.Q."/>
            <person name="Escapa I.F."/>
            <person name="Gao W."/>
            <person name="Conlan S."/>
            <person name="Kong H."/>
            <person name="Segre J.A."/>
            <person name="Kelly M.S."/>
            <person name="Lemon K.P."/>
        </authorList>
    </citation>
    <scope>NUCLEOTIDE SEQUENCE</scope>
    <source>
        <strain evidence="11">KPL2618</strain>
    </source>
</reference>
<evidence type="ECO:0000256" key="3">
    <source>
        <dbReference type="ARBA" id="ARBA00022475"/>
    </source>
</evidence>
<dbReference type="CDD" id="cd03214">
    <property type="entry name" value="ABC_Iron-Siderophores_B12_Hemin"/>
    <property type="match status" value="1"/>
</dbReference>
<dbReference type="PANTHER" id="PTHR42771:SF2">
    <property type="entry name" value="IRON(3+)-HYDROXAMATE IMPORT ATP-BINDING PROTEIN FHUC"/>
    <property type="match status" value="1"/>
</dbReference>
<dbReference type="GO" id="GO:0005524">
    <property type="term" value="F:ATP binding"/>
    <property type="evidence" value="ECO:0007669"/>
    <property type="project" value="UniProtKB-KW"/>
</dbReference>
<sequence length="273" mass="29536">MTLTCSALTVGYGGPDVVKNVNLHLASGQVTALIGPNGCGKSTLLKTLGRQLTPSSGAAYLSGKNISEYSSRAFAREVSFLPQHPVAPEGVVVRDVIGYGRYPYTGALATMRAGDHEAVERAARRAGVSELLDTPAADLSGGQRQRVFLAMTLAQETPITLLDEPTTYLDPAHQLSILDLIRELNRAETTVVMVVHDMVHAARYADRIVAMREGRIVAEGPTEEVMTAELVRETFHVECLEMTDPSTGRRFPIPISVHAPELFGPQKEEDKSL</sequence>
<organism evidence="11 12">
    <name type="scientific">Corynebacterium accolens</name>
    <dbReference type="NCBI Taxonomy" id="38284"/>
    <lineage>
        <taxon>Bacteria</taxon>
        <taxon>Bacillati</taxon>
        <taxon>Actinomycetota</taxon>
        <taxon>Actinomycetes</taxon>
        <taxon>Mycobacteriales</taxon>
        <taxon>Corynebacteriaceae</taxon>
        <taxon>Corynebacterium</taxon>
    </lineage>
</organism>
<evidence type="ECO:0000313" key="11">
    <source>
        <dbReference type="EMBL" id="MDK4334576.1"/>
    </source>
</evidence>
<evidence type="ECO:0000256" key="7">
    <source>
        <dbReference type="ARBA" id="ARBA00023004"/>
    </source>
</evidence>
<dbReference type="AlphaFoldDB" id="A0AAP4BWU8"/>
<dbReference type="InterPro" id="IPR027417">
    <property type="entry name" value="P-loop_NTPase"/>
</dbReference>
<gene>
    <name evidence="11" type="ORF">QPX58_04000</name>
</gene>
<keyword evidence="3" id="KW-1003">Cell membrane</keyword>
<evidence type="ECO:0000256" key="9">
    <source>
        <dbReference type="ARBA" id="ARBA00023136"/>
    </source>
</evidence>
<dbReference type="InterPro" id="IPR051535">
    <property type="entry name" value="Siderophore_ABC-ATPase"/>
</dbReference>